<accession>A0ABV6KI23</accession>
<dbReference type="EMBL" id="JBHLUX010000090">
    <property type="protein sequence ID" value="MFC0472973.1"/>
    <property type="molecule type" value="Genomic_DNA"/>
</dbReference>
<reference evidence="2 3" key="1">
    <citation type="submission" date="2024-09" db="EMBL/GenBank/DDBJ databases">
        <authorList>
            <person name="Sun Q."/>
            <person name="Mori K."/>
        </authorList>
    </citation>
    <scope>NUCLEOTIDE SEQUENCE [LARGE SCALE GENOMIC DNA]</scope>
    <source>
        <strain evidence="2 3">NCAIM B.02610</strain>
    </source>
</reference>
<evidence type="ECO:0000313" key="3">
    <source>
        <dbReference type="Proteomes" id="UP001589838"/>
    </source>
</evidence>
<protein>
    <submittedName>
        <fullName evidence="2">Uncharacterized protein</fullName>
    </submittedName>
</protein>
<dbReference type="Proteomes" id="UP001589838">
    <property type="component" value="Unassembled WGS sequence"/>
</dbReference>
<keyword evidence="1" id="KW-0472">Membrane</keyword>
<keyword evidence="3" id="KW-1185">Reference proteome</keyword>
<keyword evidence="1" id="KW-1133">Transmembrane helix</keyword>
<evidence type="ECO:0000313" key="2">
    <source>
        <dbReference type="EMBL" id="MFC0472973.1"/>
    </source>
</evidence>
<sequence length="127" mass="14756">MEVSNVNLLIISSLLITNLLLAALLLKQRFIQKEIHIIKEGLNELTTTSTSFNEHIQTKLLEEKKAHLLLLTFQLREAVSMQQFAIHSKVIEETQNTHHLSEVELSKIFSPKQVVIIEQYWSAYRIY</sequence>
<feature type="transmembrane region" description="Helical" evidence="1">
    <location>
        <begin position="6"/>
        <end position="26"/>
    </location>
</feature>
<proteinExistence type="predicted"/>
<evidence type="ECO:0000256" key="1">
    <source>
        <dbReference type="SAM" id="Phobius"/>
    </source>
</evidence>
<comment type="caution">
    <text evidence="2">The sequence shown here is derived from an EMBL/GenBank/DDBJ whole genome shotgun (WGS) entry which is preliminary data.</text>
</comment>
<keyword evidence="1" id="KW-0812">Transmembrane</keyword>
<dbReference type="RefSeq" id="WP_335961241.1">
    <property type="nucleotide sequence ID" value="NZ_JAXBLX010000015.1"/>
</dbReference>
<gene>
    <name evidence="2" type="ORF">ACFFHM_21390</name>
</gene>
<organism evidence="2 3">
    <name type="scientific">Halalkalibacter kiskunsagensis</name>
    <dbReference type="NCBI Taxonomy" id="1548599"/>
    <lineage>
        <taxon>Bacteria</taxon>
        <taxon>Bacillati</taxon>
        <taxon>Bacillota</taxon>
        <taxon>Bacilli</taxon>
        <taxon>Bacillales</taxon>
        <taxon>Bacillaceae</taxon>
        <taxon>Halalkalibacter</taxon>
    </lineage>
</organism>
<name>A0ABV6KI23_9BACI</name>